<keyword evidence="3 10" id="KW-0812">Transmembrane</keyword>
<dbReference type="InterPro" id="IPR000276">
    <property type="entry name" value="GPCR_Rhodpsn"/>
</dbReference>
<dbReference type="Pfam" id="PF00001">
    <property type="entry name" value="7tm_1"/>
    <property type="match status" value="1"/>
</dbReference>
<evidence type="ECO:0000313" key="12">
    <source>
        <dbReference type="EMBL" id="KAK3602403.1"/>
    </source>
</evidence>
<evidence type="ECO:0000259" key="11">
    <source>
        <dbReference type="PROSITE" id="PS50262"/>
    </source>
</evidence>
<dbReference type="GO" id="GO:0004995">
    <property type="term" value="F:tachykinin receptor activity"/>
    <property type="evidence" value="ECO:0007669"/>
    <property type="project" value="InterPro"/>
</dbReference>
<dbReference type="AlphaFoldDB" id="A0AAE0T2P1"/>
<keyword evidence="2" id="KW-1003">Cell membrane</keyword>
<evidence type="ECO:0000256" key="5">
    <source>
        <dbReference type="ARBA" id="ARBA00023040"/>
    </source>
</evidence>
<dbReference type="PRINTS" id="PR00244">
    <property type="entry name" value="NEUROKININR"/>
</dbReference>
<dbReference type="FunFam" id="1.20.1070.10:FF:000291">
    <property type="entry name" value="Predicted protein"/>
    <property type="match status" value="1"/>
</dbReference>
<evidence type="ECO:0000256" key="7">
    <source>
        <dbReference type="ARBA" id="ARBA00023170"/>
    </source>
</evidence>
<dbReference type="Gene3D" id="1.20.1070.10">
    <property type="entry name" value="Rhodopsin 7-helix transmembrane proteins"/>
    <property type="match status" value="1"/>
</dbReference>
<feature type="transmembrane region" description="Helical" evidence="10">
    <location>
        <begin position="36"/>
        <end position="61"/>
    </location>
</feature>
<feature type="transmembrane region" description="Helical" evidence="10">
    <location>
        <begin position="252"/>
        <end position="277"/>
    </location>
</feature>
<feature type="transmembrane region" description="Helical" evidence="10">
    <location>
        <begin position="289"/>
        <end position="311"/>
    </location>
</feature>
<name>A0AAE0T2P1_9BIVA</name>
<keyword evidence="7" id="KW-0675">Receptor</keyword>
<reference evidence="12" key="3">
    <citation type="submission" date="2023-05" db="EMBL/GenBank/DDBJ databases">
        <authorList>
            <person name="Smith C.H."/>
        </authorList>
    </citation>
    <scope>NUCLEOTIDE SEQUENCE</scope>
    <source>
        <strain evidence="12">CHS0354</strain>
        <tissue evidence="12">Mantle</tissue>
    </source>
</reference>
<feature type="transmembrane region" description="Helical" evidence="10">
    <location>
        <begin position="110"/>
        <end position="129"/>
    </location>
</feature>
<keyword evidence="6 10" id="KW-0472">Membrane</keyword>
<dbReference type="PANTHER" id="PTHR46925:SF2">
    <property type="entry name" value="G-PROTEIN COUPLED RECEPTOR TKR-1-RELATED"/>
    <property type="match status" value="1"/>
</dbReference>
<comment type="subcellular location">
    <subcellularLocation>
        <location evidence="1">Cell membrane</location>
        <topology evidence="1">Multi-pass membrane protein</topology>
    </subcellularLocation>
</comment>
<gene>
    <name evidence="12" type="ORF">CHS0354_027179</name>
</gene>
<keyword evidence="8" id="KW-0807">Transducer</keyword>
<feature type="region of interest" description="Disordered" evidence="9">
    <location>
        <begin position="380"/>
        <end position="399"/>
    </location>
</feature>
<dbReference type="GO" id="GO:0005886">
    <property type="term" value="C:plasma membrane"/>
    <property type="evidence" value="ECO:0007669"/>
    <property type="project" value="UniProtKB-SubCell"/>
</dbReference>
<sequence>MLDLTTTFDTYSVVQNGSSGNATEIPSFVLPWWQQLIFIVAFAIIIFIATGGNGVVIWIVLAHKRMRTVTNYFLVNLAVADFMISLFNTLFNFVFLLYNDWYFGEPYCKFMMFISVCTISASVLTFMAIAVDRYMAIMHPLRPRMSSNKILVIIVVVWAISIALAFPNFIYAKAPSIGMRTICILIWTDGFSEMTDLAYSILITIVNYAFPMVTLAVAYARIGVELWGSKAIGEDTPVQVERIKSKRKVVKMMIVVVVIFGICWLPQHLYFLLVHLFPLIPYWTYTQQLYLIIFWLAMSNSMYNPIIYCWMNSKFREGFIRVFCWCSCRPCQNVRSRLRFRRTLFPTGVTTLSEKYSDRNGSLMTMTEYVDETTASVFRSSSKHRSKKEKHSNSYSDYV</sequence>
<evidence type="ECO:0000313" key="13">
    <source>
        <dbReference type="Proteomes" id="UP001195483"/>
    </source>
</evidence>
<feature type="domain" description="G-protein coupled receptors family 1 profile" evidence="11">
    <location>
        <begin position="52"/>
        <end position="308"/>
    </location>
</feature>
<evidence type="ECO:0000256" key="9">
    <source>
        <dbReference type="SAM" id="MobiDB-lite"/>
    </source>
</evidence>
<feature type="compositionally biased region" description="Basic residues" evidence="9">
    <location>
        <begin position="381"/>
        <end position="390"/>
    </location>
</feature>
<organism evidence="12 13">
    <name type="scientific">Potamilus streckersoni</name>
    <dbReference type="NCBI Taxonomy" id="2493646"/>
    <lineage>
        <taxon>Eukaryota</taxon>
        <taxon>Metazoa</taxon>
        <taxon>Spiralia</taxon>
        <taxon>Lophotrochozoa</taxon>
        <taxon>Mollusca</taxon>
        <taxon>Bivalvia</taxon>
        <taxon>Autobranchia</taxon>
        <taxon>Heteroconchia</taxon>
        <taxon>Palaeoheterodonta</taxon>
        <taxon>Unionida</taxon>
        <taxon>Unionoidea</taxon>
        <taxon>Unionidae</taxon>
        <taxon>Ambleminae</taxon>
        <taxon>Lampsilini</taxon>
        <taxon>Potamilus</taxon>
    </lineage>
</organism>
<keyword evidence="13" id="KW-1185">Reference proteome</keyword>
<accession>A0AAE0T2P1</accession>
<comment type="caution">
    <text evidence="12">The sequence shown here is derived from an EMBL/GenBank/DDBJ whole genome shotgun (WGS) entry which is preliminary data.</text>
</comment>
<keyword evidence="5" id="KW-0297">G-protein coupled receptor</keyword>
<proteinExistence type="predicted"/>
<dbReference type="PRINTS" id="PR00237">
    <property type="entry name" value="GPCRRHODOPSN"/>
</dbReference>
<dbReference type="InterPro" id="IPR001681">
    <property type="entry name" value="Neurokn_rcpt"/>
</dbReference>
<evidence type="ECO:0000256" key="2">
    <source>
        <dbReference type="ARBA" id="ARBA00022475"/>
    </source>
</evidence>
<dbReference type="Proteomes" id="UP001195483">
    <property type="component" value="Unassembled WGS sequence"/>
</dbReference>
<evidence type="ECO:0000256" key="10">
    <source>
        <dbReference type="SAM" id="Phobius"/>
    </source>
</evidence>
<reference evidence="12" key="1">
    <citation type="journal article" date="2021" name="Genome Biol. Evol.">
        <title>A High-Quality Reference Genome for a Parasitic Bivalve with Doubly Uniparental Inheritance (Bivalvia: Unionida).</title>
        <authorList>
            <person name="Smith C.H."/>
        </authorList>
    </citation>
    <scope>NUCLEOTIDE SEQUENCE</scope>
    <source>
        <strain evidence="12">CHS0354</strain>
    </source>
</reference>
<evidence type="ECO:0000256" key="6">
    <source>
        <dbReference type="ARBA" id="ARBA00023136"/>
    </source>
</evidence>
<dbReference type="EMBL" id="JAEAOA010001631">
    <property type="protein sequence ID" value="KAK3602403.1"/>
    <property type="molecule type" value="Genomic_DNA"/>
</dbReference>
<evidence type="ECO:0000256" key="8">
    <source>
        <dbReference type="ARBA" id="ARBA00023224"/>
    </source>
</evidence>
<evidence type="ECO:0000256" key="1">
    <source>
        <dbReference type="ARBA" id="ARBA00004651"/>
    </source>
</evidence>
<dbReference type="SUPFAM" id="SSF81321">
    <property type="entry name" value="Family A G protein-coupled receptor-like"/>
    <property type="match status" value="1"/>
</dbReference>
<feature type="transmembrane region" description="Helical" evidence="10">
    <location>
        <begin position="73"/>
        <end position="98"/>
    </location>
</feature>
<evidence type="ECO:0000256" key="4">
    <source>
        <dbReference type="ARBA" id="ARBA00022989"/>
    </source>
</evidence>
<protein>
    <recommendedName>
        <fullName evidence="11">G-protein coupled receptors family 1 profile domain-containing protein</fullName>
    </recommendedName>
</protein>
<dbReference type="SMART" id="SM01381">
    <property type="entry name" value="7TM_GPCR_Srsx"/>
    <property type="match status" value="1"/>
</dbReference>
<dbReference type="PANTHER" id="PTHR46925">
    <property type="entry name" value="G-PROTEIN COUPLED RECEPTOR TKR-1-RELATED"/>
    <property type="match status" value="1"/>
</dbReference>
<dbReference type="PROSITE" id="PS50262">
    <property type="entry name" value="G_PROTEIN_RECEP_F1_2"/>
    <property type="match status" value="1"/>
</dbReference>
<keyword evidence="4 10" id="KW-1133">Transmembrane helix</keyword>
<reference evidence="12" key="2">
    <citation type="journal article" date="2021" name="Genome Biol. Evol.">
        <title>Developing a high-quality reference genome for a parasitic bivalve with doubly uniparental inheritance (Bivalvia: Unionida).</title>
        <authorList>
            <person name="Smith C.H."/>
        </authorList>
    </citation>
    <scope>NUCLEOTIDE SEQUENCE</scope>
    <source>
        <strain evidence="12">CHS0354</strain>
        <tissue evidence="12">Mantle</tissue>
    </source>
</reference>
<feature type="transmembrane region" description="Helical" evidence="10">
    <location>
        <begin position="197"/>
        <end position="220"/>
    </location>
</feature>
<dbReference type="CDD" id="cd15390">
    <property type="entry name" value="7tmA_TACR"/>
    <property type="match status" value="1"/>
</dbReference>
<feature type="transmembrane region" description="Helical" evidence="10">
    <location>
        <begin position="150"/>
        <end position="171"/>
    </location>
</feature>
<dbReference type="InterPro" id="IPR017452">
    <property type="entry name" value="GPCR_Rhodpsn_7TM"/>
</dbReference>
<evidence type="ECO:0000256" key="3">
    <source>
        <dbReference type="ARBA" id="ARBA00022692"/>
    </source>
</evidence>